<gene>
    <name evidence="7" type="ORF">Aple_003600</name>
</gene>
<evidence type="ECO:0000256" key="5">
    <source>
        <dbReference type="ARBA" id="ARBA00023136"/>
    </source>
</evidence>
<dbReference type="PANTHER" id="PTHR43370:SF2">
    <property type="entry name" value="ABC TRANSPORTER PERMEASE PROTEIN"/>
    <property type="match status" value="1"/>
</dbReference>
<dbReference type="AlphaFoldDB" id="A0A5M3X702"/>
<feature type="transmembrane region" description="Helical" evidence="6">
    <location>
        <begin position="264"/>
        <end position="284"/>
    </location>
</feature>
<keyword evidence="4 6" id="KW-1133">Transmembrane helix</keyword>
<evidence type="ECO:0000256" key="1">
    <source>
        <dbReference type="ARBA" id="ARBA00004651"/>
    </source>
</evidence>
<feature type="transmembrane region" description="Helical" evidence="6">
    <location>
        <begin position="60"/>
        <end position="83"/>
    </location>
</feature>
<feature type="transmembrane region" description="Helical" evidence="6">
    <location>
        <begin position="305"/>
        <end position="322"/>
    </location>
</feature>
<dbReference type="OrthoDB" id="9792579at2"/>
<keyword evidence="8" id="KW-1185">Reference proteome</keyword>
<evidence type="ECO:0000256" key="6">
    <source>
        <dbReference type="SAM" id="Phobius"/>
    </source>
</evidence>
<keyword evidence="2" id="KW-1003">Cell membrane</keyword>
<sequence>MGIFDVAFLVSAVTIAAPILLAATGELVSERAGVLNVGLEGVMLTGAFGGYLVMWETGSLVLGFVGGMIAGLLFAAVMALLSIEAKVDQIVSGIALTLLGYGLTAFLNERFLVPARTFDPLPRLAIPVLSDIPVIGPAVFDQDAFIYATAILIILVAFALGRTTWGINLKAVGESPVSADAAGVGVRGMRWAAVLFSGLCAGAAGAYLSIGDVGVFREGMTGGRGYLAIAAVLFGGWRLAGLGIAATIFAVADATQLRLQAIGVIPREVWVAVLILVVLGMALGRMRRGAGAARLASGRLTGIEVAGLASVAILLALVIVSPSITLPVPLWLAMPYLLALVALGTEGKRRHRAPTALAVPYLRSEV</sequence>
<organism evidence="7 8">
    <name type="scientific">Acrocarpospora pleiomorpha</name>
    <dbReference type="NCBI Taxonomy" id="90975"/>
    <lineage>
        <taxon>Bacteria</taxon>
        <taxon>Bacillati</taxon>
        <taxon>Actinomycetota</taxon>
        <taxon>Actinomycetes</taxon>
        <taxon>Streptosporangiales</taxon>
        <taxon>Streptosporangiaceae</taxon>
        <taxon>Acrocarpospora</taxon>
    </lineage>
</organism>
<evidence type="ECO:0000256" key="4">
    <source>
        <dbReference type="ARBA" id="ARBA00022989"/>
    </source>
</evidence>
<dbReference type="RefSeq" id="WP_155342630.1">
    <property type="nucleotide sequence ID" value="NZ_BAAAHM010000001.1"/>
</dbReference>
<feature type="transmembrane region" description="Helical" evidence="6">
    <location>
        <begin position="328"/>
        <end position="345"/>
    </location>
</feature>
<evidence type="ECO:0000256" key="3">
    <source>
        <dbReference type="ARBA" id="ARBA00022692"/>
    </source>
</evidence>
<dbReference type="Proteomes" id="UP000377595">
    <property type="component" value="Unassembled WGS sequence"/>
</dbReference>
<name>A0A5M3X702_9ACTN</name>
<dbReference type="Pfam" id="PF02653">
    <property type="entry name" value="BPD_transp_2"/>
    <property type="match status" value="1"/>
</dbReference>
<proteinExistence type="predicted"/>
<feature type="transmembrane region" description="Helical" evidence="6">
    <location>
        <begin position="227"/>
        <end position="252"/>
    </location>
</feature>
<feature type="transmembrane region" description="Helical" evidence="6">
    <location>
        <begin position="144"/>
        <end position="161"/>
    </location>
</feature>
<evidence type="ECO:0000313" key="8">
    <source>
        <dbReference type="Proteomes" id="UP000377595"/>
    </source>
</evidence>
<protein>
    <recommendedName>
        <fullName evidence="9">ABC transporter permease</fullName>
    </recommendedName>
</protein>
<feature type="transmembrane region" description="Helical" evidence="6">
    <location>
        <begin position="89"/>
        <end position="107"/>
    </location>
</feature>
<dbReference type="CDD" id="cd06580">
    <property type="entry name" value="TM_PBP1_transp_TpRbsC_like"/>
    <property type="match status" value="1"/>
</dbReference>
<dbReference type="EMBL" id="BLAF01000004">
    <property type="protein sequence ID" value="GES17465.1"/>
    <property type="molecule type" value="Genomic_DNA"/>
</dbReference>
<dbReference type="GO" id="GO:0005886">
    <property type="term" value="C:plasma membrane"/>
    <property type="evidence" value="ECO:0007669"/>
    <property type="project" value="UniProtKB-SubCell"/>
</dbReference>
<dbReference type="GO" id="GO:0022857">
    <property type="term" value="F:transmembrane transporter activity"/>
    <property type="evidence" value="ECO:0007669"/>
    <property type="project" value="InterPro"/>
</dbReference>
<feature type="transmembrane region" description="Helical" evidence="6">
    <location>
        <begin position="32"/>
        <end position="53"/>
    </location>
</feature>
<accession>A0A5M3X702</accession>
<reference evidence="7 8" key="1">
    <citation type="submission" date="2019-10" db="EMBL/GenBank/DDBJ databases">
        <title>Whole genome shotgun sequence of Acrocarpospora pleiomorpha NBRC 16267.</title>
        <authorList>
            <person name="Ichikawa N."/>
            <person name="Kimura A."/>
            <person name="Kitahashi Y."/>
            <person name="Komaki H."/>
            <person name="Oguchi A."/>
        </authorList>
    </citation>
    <scope>NUCLEOTIDE SEQUENCE [LARGE SCALE GENOMIC DNA]</scope>
    <source>
        <strain evidence="7 8">NBRC 16267</strain>
    </source>
</reference>
<comment type="caution">
    <text evidence="7">The sequence shown here is derived from an EMBL/GenBank/DDBJ whole genome shotgun (WGS) entry which is preliminary data.</text>
</comment>
<keyword evidence="3 6" id="KW-0812">Transmembrane</keyword>
<evidence type="ECO:0008006" key="9">
    <source>
        <dbReference type="Google" id="ProtNLM"/>
    </source>
</evidence>
<dbReference type="InterPro" id="IPR001851">
    <property type="entry name" value="ABC_transp_permease"/>
</dbReference>
<evidence type="ECO:0000256" key="2">
    <source>
        <dbReference type="ARBA" id="ARBA00022475"/>
    </source>
</evidence>
<comment type="subcellular location">
    <subcellularLocation>
        <location evidence="1">Cell membrane</location>
        <topology evidence="1">Multi-pass membrane protein</topology>
    </subcellularLocation>
</comment>
<dbReference type="PANTHER" id="PTHR43370">
    <property type="entry name" value="SUGAR ABC TRANSPORTER INTEGRAL MEMBRANE PROTEIN-RELATED"/>
    <property type="match status" value="1"/>
</dbReference>
<evidence type="ECO:0000313" key="7">
    <source>
        <dbReference type="EMBL" id="GES17465.1"/>
    </source>
</evidence>
<keyword evidence="5 6" id="KW-0472">Membrane</keyword>